<sequence length="688" mass="77584">MSSFFNSVEKLKGRENYDSWKVAMRAALRIEKLWKDVIELKDAGVKVDPEKDEEALSRITLCIEKVNYSHIQNASSAKAAWDSLAAAYEDSGLSRRVALLRTLVTSRYENYSSAEQYCDEVLTTAQKLNDLKFVVSDEWVGTLLLAGLPDEYRPMIMGLENSGTKITGDIVKVKILQDVKPSQNNDSALVAKNRRKFLRCHTCNKVGHFSKDCHSRASGAESKQKDCKKPNYRSNKNNGSQKKYNDSVQKNNDKSEKQAWLAGSFKKEGSWYLDSGASSHISCTSVNLVNMQPADSQTVSTADQTDMVVKCKGRIDLNVIDPSRKVREVQVNDVLFIPEAAANLLSVSKIASHGCTVTFSSKGGKVFDKNGVLIATASVEEGLYRLHTVPSTPQRSFLVTKDEALWHRRLGHLNNKGIGVLKNNSHGIDTEYQMSSVCEVCLRGKHSRKPFRASGKRASNILDLVHSDLVGPMEKQSFGGNRYILTLIDDHSRKVFVYLLKEKSEVPKHIEEFRALVERQTERKIKVLRTDNGTEYCNNLLSQNLKKWGIVHQTSTRYSPNSNGRAERAQRTLVEKARSMLADADLPKHFWAEAVLTAAYLMNRSPSRALGGKTPYEIWHQEKPDLSNLRIFGCDAWVQVPKQLRKKWDEKSTKLVFVGYPQNTKGYRLVDPKTEISQNQSEVKAHRY</sequence>
<dbReference type="InterPro" id="IPR036875">
    <property type="entry name" value="Znf_CCHC_sf"/>
</dbReference>
<dbReference type="InterPro" id="IPR039537">
    <property type="entry name" value="Retrotran_Ty1/copia-like"/>
</dbReference>
<evidence type="ECO:0000256" key="9">
    <source>
        <dbReference type="ARBA" id="ARBA00022840"/>
    </source>
</evidence>
<keyword evidence="2" id="KW-1188">Viral release from host cell</keyword>
<reference evidence="20" key="2">
    <citation type="submission" date="2014-07" db="EMBL/GenBank/DDBJ databases">
        <authorList>
            <person name="Hull J."/>
        </authorList>
    </citation>
    <scope>NUCLEOTIDE SEQUENCE</scope>
</reference>
<dbReference type="Pfam" id="PF22936">
    <property type="entry name" value="Pol_BBD"/>
    <property type="match status" value="1"/>
</dbReference>
<dbReference type="AlphaFoldDB" id="A0A0A9XEY5"/>
<evidence type="ECO:0000256" key="8">
    <source>
        <dbReference type="ARBA" id="ARBA00022801"/>
    </source>
</evidence>
<dbReference type="InterPro" id="IPR057670">
    <property type="entry name" value="SH3_retrovirus"/>
</dbReference>
<evidence type="ECO:0000256" key="15">
    <source>
        <dbReference type="ARBA" id="ARBA00023172"/>
    </source>
</evidence>
<dbReference type="GO" id="GO:0006508">
    <property type="term" value="P:proteolysis"/>
    <property type="evidence" value="ECO:0007669"/>
    <property type="project" value="UniProtKB-KW"/>
</dbReference>
<evidence type="ECO:0000259" key="18">
    <source>
        <dbReference type="PROSITE" id="PS50158"/>
    </source>
</evidence>
<dbReference type="PANTHER" id="PTHR42648">
    <property type="entry name" value="TRANSPOSASE, PUTATIVE-RELATED"/>
    <property type="match status" value="1"/>
</dbReference>
<keyword evidence="6" id="KW-0547">Nucleotide-binding</keyword>
<evidence type="ECO:0000313" key="20">
    <source>
        <dbReference type="EMBL" id="JAG17383.1"/>
    </source>
</evidence>
<evidence type="ECO:0000256" key="7">
    <source>
        <dbReference type="ARBA" id="ARBA00022759"/>
    </source>
</evidence>
<dbReference type="Pfam" id="PF14223">
    <property type="entry name" value="Retrotran_gag_2"/>
    <property type="match status" value="1"/>
</dbReference>
<comment type="function">
    <text evidence="1">The aspartyl protease (PR) mediates the proteolytic cleavages of the Gag and Gag-Pol polyproteins after assembly of the VLP.</text>
</comment>
<keyword evidence="7" id="KW-0255">Endonuclease</keyword>
<evidence type="ECO:0000256" key="14">
    <source>
        <dbReference type="ARBA" id="ARBA00023113"/>
    </source>
</evidence>
<dbReference type="GO" id="GO:0005524">
    <property type="term" value="F:ATP binding"/>
    <property type="evidence" value="ECO:0007669"/>
    <property type="project" value="UniProtKB-KW"/>
</dbReference>
<gene>
    <name evidence="20" type="primary">POLX_270</name>
    <name evidence="20" type="ORF">CM83_37718</name>
</gene>
<evidence type="ECO:0000256" key="10">
    <source>
        <dbReference type="ARBA" id="ARBA00022842"/>
    </source>
</evidence>
<keyword evidence="13" id="KW-0239">DNA-directed DNA polymerase</keyword>
<keyword evidence="10" id="KW-0460">Magnesium</keyword>
<keyword evidence="9" id="KW-0067">ATP-binding</keyword>
<evidence type="ECO:0000256" key="16">
    <source>
        <dbReference type="PROSITE-ProRule" id="PRU00047"/>
    </source>
</evidence>
<keyword evidence="8" id="KW-0378">Hydrolase</keyword>
<dbReference type="GO" id="GO:0003887">
    <property type="term" value="F:DNA-directed DNA polymerase activity"/>
    <property type="evidence" value="ECO:0007669"/>
    <property type="project" value="UniProtKB-KW"/>
</dbReference>
<evidence type="ECO:0000256" key="4">
    <source>
        <dbReference type="ARBA" id="ARBA00022722"/>
    </source>
</evidence>
<keyword evidence="13" id="KW-0548">Nucleotidyltransferase</keyword>
<evidence type="ECO:0000256" key="1">
    <source>
        <dbReference type="ARBA" id="ARBA00002180"/>
    </source>
</evidence>
<keyword evidence="16" id="KW-0863">Zinc-finger</keyword>
<keyword evidence="12" id="KW-0695">RNA-directed DNA polymerase</keyword>
<keyword evidence="5" id="KW-0479">Metal-binding</keyword>
<dbReference type="PROSITE" id="PS50994">
    <property type="entry name" value="INTEGRASE"/>
    <property type="match status" value="1"/>
</dbReference>
<dbReference type="InterPro" id="IPR001878">
    <property type="entry name" value="Znf_CCHC"/>
</dbReference>
<feature type="domain" description="Integrase catalytic" evidence="19">
    <location>
        <begin position="446"/>
        <end position="623"/>
    </location>
</feature>
<dbReference type="SMART" id="SM00343">
    <property type="entry name" value="ZnF_C2HC"/>
    <property type="match status" value="1"/>
</dbReference>
<dbReference type="GO" id="GO:0008270">
    <property type="term" value="F:zinc ion binding"/>
    <property type="evidence" value="ECO:0007669"/>
    <property type="project" value="UniProtKB-KW"/>
</dbReference>
<feature type="domain" description="CCHC-type" evidence="18">
    <location>
        <begin position="199"/>
        <end position="213"/>
    </location>
</feature>
<dbReference type="SUPFAM" id="SSF57756">
    <property type="entry name" value="Retrovirus zinc finger-like domains"/>
    <property type="match status" value="1"/>
</dbReference>
<protein>
    <submittedName>
        <fullName evidence="20">Retrovirus-related Pol polyprotein from transposon TNT 1-94</fullName>
    </submittedName>
</protein>
<feature type="compositionally biased region" description="Polar residues" evidence="17">
    <location>
        <begin position="232"/>
        <end position="250"/>
    </location>
</feature>
<evidence type="ECO:0000256" key="12">
    <source>
        <dbReference type="ARBA" id="ARBA00022918"/>
    </source>
</evidence>
<keyword evidence="15" id="KW-0233">DNA recombination</keyword>
<evidence type="ECO:0000256" key="6">
    <source>
        <dbReference type="ARBA" id="ARBA00022741"/>
    </source>
</evidence>
<dbReference type="GO" id="GO:0003676">
    <property type="term" value="F:nucleic acid binding"/>
    <property type="evidence" value="ECO:0007669"/>
    <property type="project" value="InterPro"/>
</dbReference>
<organism evidence="20">
    <name type="scientific">Lygus hesperus</name>
    <name type="common">Western plant bug</name>
    <dbReference type="NCBI Taxonomy" id="30085"/>
    <lineage>
        <taxon>Eukaryota</taxon>
        <taxon>Metazoa</taxon>
        <taxon>Ecdysozoa</taxon>
        <taxon>Arthropoda</taxon>
        <taxon>Hexapoda</taxon>
        <taxon>Insecta</taxon>
        <taxon>Pterygota</taxon>
        <taxon>Neoptera</taxon>
        <taxon>Paraneoptera</taxon>
        <taxon>Hemiptera</taxon>
        <taxon>Heteroptera</taxon>
        <taxon>Panheteroptera</taxon>
        <taxon>Cimicomorpha</taxon>
        <taxon>Miridae</taxon>
        <taxon>Mirini</taxon>
        <taxon>Lygus</taxon>
    </lineage>
</organism>
<dbReference type="GO" id="GO:0008233">
    <property type="term" value="F:peptidase activity"/>
    <property type="evidence" value="ECO:0007669"/>
    <property type="project" value="UniProtKB-KW"/>
</dbReference>
<evidence type="ECO:0000259" key="19">
    <source>
        <dbReference type="PROSITE" id="PS50994"/>
    </source>
</evidence>
<dbReference type="GO" id="GO:0003964">
    <property type="term" value="F:RNA-directed DNA polymerase activity"/>
    <property type="evidence" value="ECO:0007669"/>
    <property type="project" value="UniProtKB-KW"/>
</dbReference>
<dbReference type="GO" id="GO:0004519">
    <property type="term" value="F:endonuclease activity"/>
    <property type="evidence" value="ECO:0007669"/>
    <property type="project" value="UniProtKB-KW"/>
</dbReference>
<dbReference type="InterPro" id="IPR001584">
    <property type="entry name" value="Integrase_cat-core"/>
</dbReference>
<dbReference type="InterPro" id="IPR025724">
    <property type="entry name" value="GAG-pre-integrase_dom"/>
</dbReference>
<dbReference type="GO" id="GO:0015074">
    <property type="term" value="P:DNA integration"/>
    <property type="evidence" value="ECO:0007669"/>
    <property type="project" value="UniProtKB-KW"/>
</dbReference>
<feature type="region of interest" description="Disordered" evidence="17">
    <location>
        <begin position="220"/>
        <end position="255"/>
    </location>
</feature>
<keyword evidence="11" id="KW-0229">DNA integration</keyword>
<dbReference type="SUPFAM" id="SSF53098">
    <property type="entry name" value="Ribonuclease H-like"/>
    <property type="match status" value="1"/>
</dbReference>
<evidence type="ECO:0000256" key="3">
    <source>
        <dbReference type="ARBA" id="ARBA00022670"/>
    </source>
</evidence>
<keyword evidence="3" id="KW-0645">Protease</keyword>
<evidence type="ECO:0000256" key="13">
    <source>
        <dbReference type="ARBA" id="ARBA00022932"/>
    </source>
</evidence>
<dbReference type="GO" id="GO:0006310">
    <property type="term" value="P:DNA recombination"/>
    <property type="evidence" value="ECO:0007669"/>
    <property type="project" value="UniProtKB-KW"/>
</dbReference>
<dbReference type="Gene3D" id="3.30.420.10">
    <property type="entry name" value="Ribonuclease H-like superfamily/Ribonuclease H"/>
    <property type="match status" value="1"/>
</dbReference>
<reference evidence="20" key="1">
    <citation type="journal article" date="2014" name="PLoS ONE">
        <title>Transcriptome-Based Identification of ABC Transporters in the Western Tarnished Plant Bug Lygus hesperus.</title>
        <authorList>
            <person name="Hull J.J."/>
            <person name="Chaney K."/>
            <person name="Geib S.M."/>
            <person name="Fabrick J.A."/>
            <person name="Brent C.S."/>
            <person name="Walsh D."/>
            <person name="Lavine L.C."/>
        </authorList>
    </citation>
    <scope>NUCLEOTIDE SEQUENCE</scope>
</reference>
<dbReference type="EMBL" id="GBHO01026221">
    <property type="protein sequence ID" value="JAG17383.1"/>
    <property type="molecule type" value="Transcribed_RNA"/>
</dbReference>
<accession>A0A0A9XEY5</accession>
<keyword evidence="16" id="KW-0862">Zinc</keyword>
<dbReference type="Pfam" id="PF13976">
    <property type="entry name" value="gag_pre-integrs"/>
    <property type="match status" value="1"/>
</dbReference>
<keyword evidence="14" id="KW-0917">Virion maturation</keyword>
<evidence type="ECO:0000256" key="5">
    <source>
        <dbReference type="ARBA" id="ARBA00022723"/>
    </source>
</evidence>
<proteinExistence type="predicted"/>
<dbReference type="InterPro" id="IPR054722">
    <property type="entry name" value="PolX-like_BBD"/>
</dbReference>
<dbReference type="Pfam" id="PF25597">
    <property type="entry name" value="SH3_retrovirus"/>
    <property type="match status" value="1"/>
</dbReference>
<dbReference type="PANTHER" id="PTHR42648:SF11">
    <property type="entry name" value="TRANSPOSON TY4-P GAG-POL POLYPROTEIN"/>
    <property type="match status" value="1"/>
</dbReference>
<dbReference type="InterPro" id="IPR036397">
    <property type="entry name" value="RNaseH_sf"/>
</dbReference>
<keyword evidence="4" id="KW-0540">Nuclease</keyword>
<keyword evidence="13" id="KW-0808">Transferase</keyword>
<dbReference type="PROSITE" id="PS50158">
    <property type="entry name" value="ZF_CCHC"/>
    <property type="match status" value="1"/>
</dbReference>
<evidence type="ECO:0000256" key="2">
    <source>
        <dbReference type="ARBA" id="ARBA00022612"/>
    </source>
</evidence>
<dbReference type="InterPro" id="IPR012337">
    <property type="entry name" value="RNaseH-like_sf"/>
</dbReference>
<evidence type="ECO:0000256" key="17">
    <source>
        <dbReference type="SAM" id="MobiDB-lite"/>
    </source>
</evidence>
<name>A0A0A9XEY5_LYGHE</name>
<evidence type="ECO:0000256" key="11">
    <source>
        <dbReference type="ARBA" id="ARBA00022908"/>
    </source>
</evidence>
<dbReference type="Pfam" id="PF00665">
    <property type="entry name" value="rve"/>
    <property type="match status" value="1"/>
</dbReference>